<sequence>MSATANDDAVKAVSNQEGEFSSKVPPSEPLEKGGHKPGVLATPADHAGEFHIQTLPAGTAPASSTHAPQNDPEIAPGSTTALDSLPGATSGDVHTGLGHPGSGQTSQELHHDGNRGGLAGVGATDKQSTVDAHDPGFSSQRALGKDVETGTRGTVGGAPAEERLPASAEEVASEAPKDRSTSGVASEHAGRR</sequence>
<protein>
    <submittedName>
        <fullName evidence="2">Uncharacterized protein</fullName>
    </submittedName>
</protein>
<accession>A0A1J9RTB7</accession>
<dbReference type="OrthoDB" id="3260716at2759"/>
<reference evidence="2 3" key="1">
    <citation type="submission" date="2016-10" db="EMBL/GenBank/DDBJ databases">
        <title>Proteomics and genomics reveal pathogen-plant mechanisms compatible with a hemibiotrophic lifestyle of Diplodia corticola.</title>
        <authorList>
            <person name="Fernandes I."/>
            <person name="De Jonge R."/>
            <person name="Van De Peer Y."/>
            <person name="Devreese B."/>
            <person name="Alves A."/>
            <person name="Esteves A.C."/>
        </authorList>
    </citation>
    <scope>NUCLEOTIDE SEQUENCE [LARGE SCALE GENOMIC DNA]</scope>
    <source>
        <strain evidence="2 3">CBS 112549</strain>
    </source>
</reference>
<dbReference type="EMBL" id="MNUE01000056">
    <property type="protein sequence ID" value="OJD30773.1"/>
    <property type="molecule type" value="Genomic_DNA"/>
</dbReference>
<dbReference type="GeneID" id="31017653"/>
<gene>
    <name evidence="2" type="ORF">BKCO1_5600032</name>
</gene>
<evidence type="ECO:0000313" key="2">
    <source>
        <dbReference type="EMBL" id="OJD30773.1"/>
    </source>
</evidence>
<comment type="caution">
    <text evidence="2">The sequence shown here is derived from an EMBL/GenBank/DDBJ whole genome shotgun (WGS) entry which is preliminary data.</text>
</comment>
<dbReference type="RefSeq" id="XP_020127033.1">
    <property type="nucleotide sequence ID" value="XM_020277392.1"/>
</dbReference>
<evidence type="ECO:0000313" key="3">
    <source>
        <dbReference type="Proteomes" id="UP000183809"/>
    </source>
</evidence>
<evidence type="ECO:0000256" key="1">
    <source>
        <dbReference type="SAM" id="MobiDB-lite"/>
    </source>
</evidence>
<organism evidence="2 3">
    <name type="scientific">Diplodia corticola</name>
    <dbReference type="NCBI Taxonomy" id="236234"/>
    <lineage>
        <taxon>Eukaryota</taxon>
        <taxon>Fungi</taxon>
        <taxon>Dikarya</taxon>
        <taxon>Ascomycota</taxon>
        <taxon>Pezizomycotina</taxon>
        <taxon>Dothideomycetes</taxon>
        <taxon>Dothideomycetes incertae sedis</taxon>
        <taxon>Botryosphaeriales</taxon>
        <taxon>Botryosphaeriaceae</taxon>
        <taxon>Diplodia</taxon>
    </lineage>
</organism>
<keyword evidence="3" id="KW-1185">Reference proteome</keyword>
<dbReference type="AlphaFoldDB" id="A0A1J9RTB7"/>
<feature type="region of interest" description="Disordered" evidence="1">
    <location>
        <begin position="1"/>
        <end position="192"/>
    </location>
</feature>
<name>A0A1J9RTB7_9PEZI</name>
<dbReference type="Proteomes" id="UP000183809">
    <property type="component" value="Unassembled WGS sequence"/>
</dbReference>
<proteinExistence type="predicted"/>